<reference evidence="1 2" key="1">
    <citation type="submission" date="2023-03" db="EMBL/GenBank/DDBJ databases">
        <title>Isolation and description of six Streptomyces strains from soil environments, able to metabolize different microbial glucans.</title>
        <authorList>
            <person name="Widen T."/>
            <person name="Larsbrink J."/>
        </authorList>
    </citation>
    <scope>NUCLEOTIDE SEQUENCE [LARGE SCALE GENOMIC DNA]</scope>
    <source>
        <strain evidence="1 2">Mut1</strain>
    </source>
</reference>
<gene>
    <name evidence="1" type="ORF">P8A18_16060</name>
</gene>
<accession>A0ABY9HLF7</accession>
<dbReference type="EMBL" id="CP120997">
    <property type="protein sequence ID" value="WLQ34858.1"/>
    <property type="molecule type" value="Genomic_DNA"/>
</dbReference>
<name>A0ABY9HLF7_9ACTN</name>
<evidence type="ECO:0000313" key="1">
    <source>
        <dbReference type="EMBL" id="WLQ34858.1"/>
    </source>
</evidence>
<proteinExistence type="predicted"/>
<keyword evidence="2" id="KW-1185">Reference proteome</keyword>
<dbReference type="RefSeq" id="WP_306055348.1">
    <property type="nucleotide sequence ID" value="NZ_CP120997.1"/>
</dbReference>
<organism evidence="1 2">
    <name type="scientific">Streptomyces castrisilvae</name>
    <dbReference type="NCBI Taxonomy" id="3033811"/>
    <lineage>
        <taxon>Bacteria</taxon>
        <taxon>Bacillati</taxon>
        <taxon>Actinomycetota</taxon>
        <taxon>Actinomycetes</taxon>
        <taxon>Kitasatosporales</taxon>
        <taxon>Streptomycetaceae</taxon>
        <taxon>Streptomyces</taxon>
    </lineage>
</organism>
<dbReference type="Proteomes" id="UP001239522">
    <property type="component" value="Chromosome"/>
</dbReference>
<protein>
    <submittedName>
        <fullName evidence="1">Uncharacterized protein</fullName>
    </submittedName>
</protein>
<evidence type="ECO:0000313" key="2">
    <source>
        <dbReference type="Proteomes" id="UP001239522"/>
    </source>
</evidence>
<sequence length="180" mass="20045">MPSNCDPRNAPAGDVDAALMMIDSRLKSVYEDRSESHSEQQELLKQYVASLGPGGIDDLLDGTCTIIYMLMTWLRKAHEEHDKDVIEYVVPVFVASMLRMPRSVPPEVIPTMAGMVVAAGTGLSPNLWRMQYGDWTEAEMTPLEATAFLLAEQINRIADDREFAVRMIAQALNRADADKD</sequence>